<dbReference type="PANTHER" id="PTHR21089:SF1">
    <property type="entry name" value="BIFUNCTIONAL 3-DEHYDROQUINATE DEHYDRATASE_SHIKIMATE DEHYDROGENASE, CHLOROPLASTIC"/>
    <property type="match status" value="1"/>
</dbReference>
<feature type="domain" description="Shikimate dehydrogenase substrate binding N-terminal" evidence="12">
    <location>
        <begin position="12"/>
        <end position="94"/>
    </location>
</feature>
<keyword evidence="4 10" id="KW-0560">Oxidoreductase</keyword>
<dbReference type="PANTHER" id="PTHR21089">
    <property type="entry name" value="SHIKIMATE DEHYDROGENASE"/>
    <property type="match status" value="1"/>
</dbReference>
<comment type="pathway">
    <text evidence="1 10">Metabolic intermediate biosynthesis; chorismate biosynthesis; chorismate from D-erythrose 4-phosphate and phosphoenolpyruvate: step 4/7.</text>
</comment>
<name>A0A097AR92_THEKI</name>
<dbReference type="GO" id="GO:0019632">
    <property type="term" value="P:shikimate metabolic process"/>
    <property type="evidence" value="ECO:0007669"/>
    <property type="project" value="InterPro"/>
</dbReference>
<evidence type="ECO:0000256" key="7">
    <source>
        <dbReference type="ARBA" id="ARBA00051639"/>
    </source>
</evidence>
<feature type="domain" description="Quinate/shikimate 5-dehydrogenase/glutamyl-tRNA reductase" evidence="11">
    <location>
        <begin position="120"/>
        <end position="199"/>
    </location>
</feature>
<comment type="subunit">
    <text evidence="10">Homodimer.</text>
</comment>
<evidence type="ECO:0000256" key="10">
    <source>
        <dbReference type="HAMAP-Rule" id="MF_00222"/>
    </source>
</evidence>
<dbReference type="InterPro" id="IPR006151">
    <property type="entry name" value="Shikm_DH/Glu-tRNA_Rdtase"/>
</dbReference>
<dbReference type="STRING" id="2325.TKV_c11750"/>
<comment type="similarity">
    <text evidence="10">Belongs to the shikimate dehydrogenase family.</text>
</comment>
<dbReference type="UniPathway" id="UPA00053">
    <property type="reaction ID" value="UER00087"/>
</dbReference>
<dbReference type="Pfam" id="PF01488">
    <property type="entry name" value="Shikimate_DH"/>
    <property type="match status" value="1"/>
</dbReference>
<gene>
    <name evidence="10 13" type="primary">aroE</name>
    <name evidence="13" type="ORF">TKV_c11750</name>
</gene>
<dbReference type="InterPro" id="IPR011342">
    <property type="entry name" value="Shikimate_DH"/>
</dbReference>
<reference evidence="14" key="1">
    <citation type="journal article" date="2015" name="Genome Announc.">
        <title>Whole-Genome Sequences of 80 Environmental and Clinical Isolates of Burkholderia pseudomallei.</title>
        <authorList>
            <person name="Johnson S.L."/>
            <person name="Baker A.L."/>
            <person name="Chain P.S."/>
            <person name="Currie B.J."/>
            <person name="Daligault H.E."/>
            <person name="Davenport K.W."/>
            <person name="Davis C.B."/>
            <person name="Inglis T.J."/>
            <person name="Kaestli M."/>
            <person name="Koren S."/>
            <person name="Mayo M."/>
            <person name="Merritt A.J."/>
            <person name="Price E.P."/>
            <person name="Sarovich D.S."/>
            <person name="Warner J."/>
            <person name="Rosovitz M.J."/>
        </authorList>
    </citation>
    <scope>NUCLEOTIDE SEQUENCE [LARGE SCALE GENOMIC DNA]</scope>
    <source>
        <strain evidence="14">DSM 2030</strain>
    </source>
</reference>
<evidence type="ECO:0000313" key="14">
    <source>
        <dbReference type="Proteomes" id="UP000029669"/>
    </source>
</evidence>
<evidence type="ECO:0000256" key="9">
    <source>
        <dbReference type="ARBA" id="ARBA00060613"/>
    </source>
</evidence>
<dbReference type="GO" id="GO:0009423">
    <property type="term" value="P:chorismate biosynthetic process"/>
    <property type="evidence" value="ECO:0007669"/>
    <property type="project" value="UniProtKB-UniRule"/>
</dbReference>
<evidence type="ECO:0000256" key="6">
    <source>
        <dbReference type="ARBA" id="ARBA00049442"/>
    </source>
</evidence>
<feature type="binding site" evidence="10">
    <location>
        <position position="254"/>
    </location>
    <ligand>
        <name>shikimate</name>
        <dbReference type="ChEBI" id="CHEBI:36208"/>
    </ligand>
</feature>
<dbReference type="KEGG" id="tki:TKV_c11750"/>
<feature type="binding site" evidence="10">
    <location>
        <position position="247"/>
    </location>
    <ligand>
        <name>NADP(+)</name>
        <dbReference type="ChEBI" id="CHEBI:58349"/>
    </ligand>
</feature>
<dbReference type="GO" id="GO:0050661">
    <property type="term" value="F:NADP binding"/>
    <property type="evidence" value="ECO:0007669"/>
    <property type="project" value="InterPro"/>
</dbReference>
<dbReference type="SUPFAM" id="SSF51735">
    <property type="entry name" value="NAD(P)-binding Rossmann-fold domains"/>
    <property type="match status" value="1"/>
</dbReference>
<dbReference type="GO" id="GO:0052734">
    <property type="term" value="F:shikimate 3-dehydrogenase (NAD+) activity"/>
    <property type="evidence" value="ECO:0007669"/>
    <property type="project" value="RHEA"/>
</dbReference>
<evidence type="ECO:0000313" key="13">
    <source>
        <dbReference type="EMBL" id="AIS52346.1"/>
    </source>
</evidence>
<feature type="binding site" evidence="10">
    <location>
        <begin position="20"/>
        <end position="22"/>
    </location>
    <ligand>
        <name>shikimate</name>
        <dbReference type="ChEBI" id="CHEBI:36208"/>
    </ligand>
</feature>
<feature type="binding site" evidence="10">
    <location>
        <position position="224"/>
    </location>
    <ligand>
        <name>NADP(+)</name>
        <dbReference type="ChEBI" id="CHEBI:58349"/>
    </ligand>
</feature>
<dbReference type="RefSeq" id="WP_049685118.1">
    <property type="nucleotide sequence ID" value="NZ_CP009170.1"/>
</dbReference>
<evidence type="ECO:0000256" key="1">
    <source>
        <dbReference type="ARBA" id="ARBA00004871"/>
    </source>
</evidence>
<evidence type="ECO:0000256" key="3">
    <source>
        <dbReference type="ARBA" id="ARBA00022857"/>
    </source>
</evidence>
<dbReference type="GO" id="GO:0030266">
    <property type="term" value="F:quinate 3-dehydrogenase (NAD+) activity"/>
    <property type="evidence" value="ECO:0007669"/>
    <property type="project" value="UniProtKB-EC"/>
</dbReference>
<dbReference type="InterPro" id="IPR036291">
    <property type="entry name" value="NAD(P)-bd_dom_sf"/>
</dbReference>
<comment type="catalytic activity">
    <reaction evidence="8">
        <text>shikimate + NAD(+) = 3-dehydroshikimate + NADH + H(+)</text>
        <dbReference type="Rhea" id="RHEA:17741"/>
        <dbReference type="ChEBI" id="CHEBI:15378"/>
        <dbReference type="ChEBI" id="CHEBI:16630"/>
        <dbReference type="ChEBI" id="CHEBI:36208"/>
        <dbReference type="ChEBI" id="CHEBI:57540"/>
        <dbReference type="ChEBI" id="CHEBI:57945"/>
    </reaction>
</comment>
<sequence>MEINSKTKIYGLIGHPVEHSLSPLIHNFAFRSLDLNCIYTVFDVLTDNLEDAVKGVKVLNIKGFNVTVPHKERIMKYLDVISEEALKIGAVNTVVNEEGILKGYNTDAKGFIDSLIEAKETISGRKAVILGAGGASKAVCVSLALNGINSMVIANRNVDKAKDLAEYIKKEFKIDCNYCSINEVEEMSEIDMLVNATSVGMYPNVEDSPVSEKVVSKAKFVYDLIYNPFETAFLKYAKRNGIKYSNGFSMLINQANHSFKLWTGNFFEKDLVYMHLKEGITHNL</sequence>
<dbReference type="AlphaFoldDB" id="A0A097AR92"/>
<keyword evidence="2 10" id="KW-0028">Amino-acid biosynthesis</keyword>
<dbReference type="SUPFAM" id="SSF53223">
    <property type="entry name" value="Aminoacid dehydrogenase-like, N-terminal domain"/>
    <property type="match status" value="1"/>
</dbReference>
<feature type="binding site" evidence="10">
    <location>
        <position position="67"/>
    </location>
    <ligand>
        <name>shikimate</name>
        <dbReference type="ChEBI" id="CHEBI:36208"/>
    </ligand>
</feature>
<keyword evidence="3 10" id="KW-0521">NADP</keyword>
<keyword evidence="14" id="KW-1185">Reference proteome</keyword>
<dbReference type="GO" id="GO:0009073">
    <property type="term" value="P:aromatic amino acid family biosynthetic process"/>
    <property type="evidence" value="ECO:0007669"/>
    <property type="project" value="UniProtKB-KW"/>
</dbReference>
<keyword evidence="5 10" id="KW-0057">Aromatic amino acid biosynthesis</keyword>
<organism evidence="13 14">
    <name type="scientific">Thermoanaerobacter kivui</name>
    <name type="common">Acetogenium kivui</name>
    <dbReference type="NCBI Taxonomy" id="2325"/>
    <lineage>
        <taxon>Bacteria</taxon>
        <taxon>Bacillati</taxon>
        <taxon>Bacillota</taxon>
        <taxon>Clostridia</taxon>
        <taxon>Thermoanaerobacterales</taxon>
        <taxon>Thermoanaerobacteraceae</taxon>
        <taxon>Thermoanaerobacter</taxon>
    </lineage>
</organism>
<accession>A0A097AR92</accession>
<dbReference type="eggNOG" id="COG0169">
    <property type="taxonomic scope" value="Bacteria"/>
</dbReference>
<dbReference type="InterPro" id="IPR046346">
    <property type="entry name" value="Aminoacid_DH-like_N_sf"/>
</dbReference>
<comment type="function">
    <text evidence="10">Involved in the biosynthesis of the chorismate, which leads to the biosynthesis of aromatic amino acids. Catalyzes the reversible NADPH linked reduction of 3-dehydroshikimate (DHSA) to yield shikimate (SA).</text>
</comment>
<dbReference type="EC" id="1.1.1.25" evidence="10"/>
<dbReference type="EMBL" id="CP009170">
    <property type="protein sequence ID" value="AIS52346.1"/>
    <property type="molecule type" value="Genomic_DNA"/>
</dbReference>
<dbReference type="HAMAP" id="MF_00222">
    <property type="entry name" value="Shikimate_DH_AroE"/>
    <property type="match status" value="1"/>
</dbReference>
<evidence type="ECO:0000256" key="8">
    <source>
        <dbReference type="ARBA" id="ARBA00052329"/>
    </source>
</evidence>
<dbReference type="HOGENOM" id="CLU_044063_3_1_9"/>
<dbReference type="FunFam" id="3.40.50.720:FF:000086">
    <property type="entry name" value="Quinate/shikimate dehydrogenase"/>
    <property type="match status" value="1"/>
</dbReference>
<feature type="binding site" evidence="10">
    <location>
        <begin position="131"/>
        <end position="135"/>
    </location>
    <ligand>
        <name>NADP(+)</name>
        <dbReference type="ChEBI" id="CHEBI:58349"/>
    </ligand>
</feature>
<comment type="caution">
    <text evidence="10">Lacks conserved residue(s) required for the propagation of feature annotation.</text>
</comment>
<evidence type="ECO:0000256" key="4">
    <source>
        <dbReference type="ARBA" id="ARBA00023002"/>
    </source>
</evidence>
<dbReference type="Gene3D" id="3.40.50.10860">
    <property type="entry name" value="Leucine Dehydrogenase, chain A, domain 1"/>
    <property type="match status" value="1"/>
</dbReference>
<dbReference type="Pfam" id="PF08501">
    <property type="entry name" value="Shikimate_dh_N"/>
    <property type="match status" value="1"/>
</dbReference>
<feature type="binding site" evidence="10">
    <location>
        <position position="83"/>
    </location>
    <ligand>
        <name>NADP(+)</name>
        <dbReference type="ChEBI" id="CHEBI:58349"/>
    </ligand>
</feature>
<dbReference type="Proteomes" id="UP000029669">
    <property type="component" value="Chromosome"/>
</dbReference>
<comment type="catalytic activity">
    <reaction evidence="7">
        <text>L-quinate + NAD(+) = 3-dehydroquinate + NADH + H(+)</text>
        <dbReference type="Rhea" id="RHEA:22364"/>
        <dbReference type="ChEBI" id="CHEBI:15378"/>
        <dbReference type="ChEBI" id="CHEBI:29751"/>
        <dbReference type="ChEBI" id="CHEBI:32364"/>
        <dbReference type="ChEBI" id="CHEBI:57540"/>
        <dbReference type="ChEBI" id="CHEBI:57945"/>
        <dbReference type="EC" id="1.1.1.24"/>
    </reaction>
</comment>
<evidence type="ECO:0000259" key="11">
    <source>
        <dbReference type="Pfam" id="PF01488"/>
    </source>
</evidence>
<feature type="binding site" evidence="10">
    <location>
        <position position="226"/>
    </location>
    <ligand>
        <name>shikimate</name>
        <dbReference type="ChEBI" id="CHEBI:36208"/>
    </ligand>
</feature>
<feature type="binding site" evidence="10">
    <location>
        <position position="107"/>
    </location>
    <ligand>
        <name>shikimate</name>
        <dbReference type="ChEBI" id="CHEBI:36208"/>
    </ligand>
</feature>
<dbReference type="InterPro" id="IPR013708">
    <property type="entry name" value="Shikimate_DH-bd_N"/>
</dbReference>
<evidence type="ECO:0000256" key="2">
    <source>
        <dbReference type="ARBA" id="ARBA00022605"/>
    </source>
</evidence>
<feature type="binding site" evidence="10">
    <location>
        <position position="92"/>
    </location>
    <ligand>
        <name>shikimate</name>
        <dbReference type="ChEBI" id="CHEBI:36208"/>
    </ligand>
</feature>
<dbReference type="NCBIfam" id="NF001319">
    <property type="entry name" value="PRK00258.3-3"/>
    <property type="match status" value="1"/>
</dbReference>
<evidence type="ECO:0000256" key="5">
    <source>
        <dbReference type="ARBA" id="ARBA00023141"/>
    </source>
</evidence>
<dbReference type="GO" id="GO:0004764">
    <property type="term" value="F:shikimate 3-dehydrogenase (NADP+) activity"/>
    <property type="evidence" value="ECO:0007669"/>
    <property type="project" value="UniProtKB-UniRule"/>
</dbReference>
<dbReference type="OrthoDB" id="9792692at2"/>
<dbReference type="CDD" id="cd01065">
    <property type="entry name" value="NAD_bind_Shikimate_DH"/>
    <property type="match status" value="1"/>
</dbReference>
<dbReference type="Gene3D" id="3.40.50.720">
    <property type="entry name" value="NAD(P)-binding Rossmann-like Domain"/>
    <property type="match status" value="1"/>
</dbReference>
<protein>
    <recommendedName>
        <fullName evidence="10">Shikimate dehydrogenase (NADP(+))</fullName>
        <shortName evidence="10">SDH</shortName>
        <ecNumber evidence="10">1.1.1.25</ecNumber>
    </recommendedName>
</protein>
<dbReference type="GO" id="GO:0008652">
    <property type="term" value="P:amino acid biosynthetic process"/>
    <property type="evidence" value="ECO:0007669"/>
    <property type="project" value="UniProtKB-KW"/>
</dbReference>
<comment type="pathway">
    <text evidence="9">Aromatic compound metabolism; 3,4-dihydroxybenzoate biosynthesis; 3-dehydroquinate from D-quinate (NAD(+) route).</text>
</comment>
<comment type="catalytic activity">
    <reaction evidence="6 10">
        <text>shikimate + NADP(+) = 3-dehydroshikimate + NADPH + H(+)</text>
        <dbReference type="Rhea" id="RHEA:17737"/>
        <dbReference type="ChEBI" id="CHEBI:15378"/>
        <dbReference type="ChEBI" id="CHEBI:16630"/>
        <dbReference type="ChEBI" id="CHEBI:36208"/>
        <dbReference type="ChEBI" id="CHEBI:57783"/>
        <dbReference type="ChEBI" id="CHEBI:58349"/>
        <dbReference type="EC" id="1.1.1.25"/>
    </reaction>
</comment>
<dbReference type="InterPro" id="IPR022893">
    <property type="entry name" value="Shikimate_DH_fam"/>
</dbReference>
<feature type="active site" description="Proton acceptor" evidence="10">
    <location>
        <position position="71"/>
    </location>
</feature>
<proteinExistence type="inferred from homology"/>
<dbReference type="NCBIfam" id="TIGR00507">
    <property type="entry name" value="aroE"/>
    <property type="match status" value="1"/>
</dbReference>
<evidence type="ECO:0000259" key="12">
    <source>
        <dbReference type="Pfam" id="PF08501"/>
    </source>
</evidence>